<dbReference type="PANTHER" id="PTHR31963:SF29">
    <property type="entry name" value="OS02G0566400 PROTEIN"/>
    <property type="match status" value="1"/>
</dbReference>
<dbReference type="InterPro" id="IPR021924">
    <property type="entry name" value="DUF3537"/>
</dbReference>
<proteinExistence type="predicted"/>
<organism evidence="2 3">
    <name type="scientific">Ensete ventricosum</name>
    <name type="common">Abyssinian banana</name>
    <name type="synonym">Musa ensete</name>
    <dbReference type="NCBI Taxonomy" id="4639"/>
    <lineage>
        <taxon>Eukaryota</taxon>
        <taxon>Viridiplantae</taxon>
        <taxon>Streptophyta</taxon>
        <taxon>Embryophyta</taxon>
        <taxon>Tracheophyta</taxon>
        <taxon>Spermatophyta</taxon>
        <taxon>Magnoliopsida</taxon>
        <taxon>Liliopsida</taxon>
        <taxon>Zingiberales</taxon>
        <taxon>Musaceae</taxon>
        <taxon>Ensete</taxon>
    </lineage>
</organism>
<gene>
    <name evidence="2" type="ORF">B296_00051720</name>
</gene>
<feature type="transmembrane region" description="Helical" evidence="1">
    <location>
        <begin position="59"/>
        <end position="78"/>
    </location>
</feature>
<evidence type="ECO:0000313" key="3">
    <source>
        <dbReference type="Proteomes" id="UP000287651"/>
    </source>
</evidence>
<evidence type="ECO:0000256" key="1">
    <source>
        <dbReference type="SAM" id="Phobius"/>
    </source>
</evidence>
<dbReference type="EMBL" id="AMZH03031528">
    <property type="protein sequence ID" value="RRT32552.1"/>
    <property type="molecule type" value="Genomic_DNA"/>
</dbReference>
<protein>
    <submittedName>
        <fullName evidence="2">Uncharacterized protein</fullName>
    </submittedName>
</protein>
<dbReference type="AlphaFoldDB" id="A0A426WZA7"/>
<reference evidence="2 3" key="1">
    <citation type="journal article" date="2014" name="Agronomy (Basel)">
        <title>A Draft Genome Sequence for Ensete ventricosum, the Drought-Tolerant Tree Against Hunger.</title>
        <authorList>
            <person name="Harrison J."/>
            <person name="Moore K.A."/>
            <person name="Paszkiewicz K."/>
            <person name="Jones T."/>
            <person name="Grant M."/>
            <person name="Ambacheew D."/>
            <person name="Muzemil S."/>
            <person name="Studholme D.J."/>
        </authorList>
    </citation>
    <scope>NUCLEOTIDE SEQUENCE [LARGE SCALE GENOMIC DNA]</scope>
</reference>
<dbReference type="PANTHER" id="PTHR31963">
    <property type="entry name" value="RAS GUANINE NUCLEOTIDE EXCHANGE FACTOR K"/>
    <property type="match status" value="1"/>
</dbReference>
<comment type="caution">
    <text evidence="2">The sequence shown here is derived from an EMBL/GenBank/DDBJ whole genome shotgun (WGS) entry which is preliminary data.</text>
</comment>
<name>A0A426WZA7_ENSVE</name>
<accession>A0A426WZA7</accession>
<evidence type="ECO:0000313" key="2">
    <source>
        <dbReference type="EMBL" id="RRT32552.1"/>
    </source>
</evidence>
<dbReference type="Pfam" id="PF12056">
    <property type="entry name" value="DUF3537"/>
    <property type="match status" value="1"/>
</dbReference>
<keyword evidence="1" id="KW-1133">Transmembrane helix</keyword>
<sequence length="80" mass="8829">MTGGCIIVEATTINNTELLLPSRASFVCSLSRAGDNLKSFRSCLKWMCFDQSNAKHTMVSWSLFLISVFVPIVSHFVISA</sequence>
<keyword evidence="1" id="KW-0812">Transmembrane</keyword>
<keyword evidence="1" id="KW-0472">Membrane</keyword>
<dbReference type="Proteomes" id="UP000287651">
    <property type="component" value="Unassembled WGS sequence"/>
</dbReference>